<comment type="subcellular location">
    <subcellularLocation>
        <location evidence="1">Nucleus</location>
    </subcellularLocation>
</comment>
<dbReference type="RefSeq" id="XP_004998430.1">
    <property type="nucleotide sequence ID" value="XM_004998373.1"/>
</dbReference>
<keyword evidence="8" id="KW-1185">Reference proteome</keyword>
<evidence type="ECO:0000256" key="4">
    <source>
        <dbReference type="ARBA" id="ARBA00023163"/>
    </source>
</evidence>
<reference evidence="7" key="1">
    <citation type="submission" date="2009-08" db="EMBL/GenBank/DDBJ databases">
        <title>Annotation of Salpingoeca rosetta.</title>
        <authorList>
            <consortium name="The Broad Institute Genome Sequencing Platform"/>
            <person name="Russ C."/>
            <person name="Cuomo C."/>
            <person name="Burger G."/>
            <person name="Gray M.W."/>
            <person name="Holland P.W.H."/>
            <person name="King N."/>
            <person name="Lang F.B.F."/>
            <person name="Roger A.J."/>
            <person name="Ruiz-Trillo I."/>
            <person name="Young S.K."/>
            <person name="Zeng Q."/>
            <person name="Gargeya S."/>
            <person name="Alvarado L."/>
            <person name="Berlin A."/>
            <person name="Chapman S.B."/>
            <person name="Chen Z."/>
            <person name="Freedman E."/>
            <person name="Gellesch M."/>
            <person name="Goldberg J."/>
            <person name="Griggs A."/>
            <person name="Gujja S."/>
            <person name="Heilman E."/>
            <person name="Heiman D."/>
            <person name="Howarth C."/>
            <person name="Mehta T."/>
            <person name="Neiman D."/>
            <person name="Pearson M."/>
            <person name="Roberts A."/>
            <person name="Saif S."/>
            <person name="Shea T."/>
            <person name="Shenoy N."/>
            <person name="Sisk P."/>
            <person name="Stolte C."/>
            <person name="Sykes S."/>
            <person name="White J."/>
            <person name="Yandava C."/>
            <person name="Haas B."/>
            <person name="Nusbaum C."/>
            <person name="Birren B."/>
        </authorList>
    </citation>
    <scope>NUCLEOTIDE SEQUENCE [LARGE SCALE GENOMIC DNA]</scope>
    <source>
        <strain evidence="7">ATCC 50818</strain>
    </source>
</reference>
<feature type="region of interest" description="Disordered" evidence="6">
    <location>
        <begin position="1"/>
        <end position="29"/>
    </location>
</feature>
<dbReference type="InterPro" id="IPR016049">
    <property type="entry name" value="RNA_pol_Rpc34-like"/>
</dbReference>
<accession>F2TXZ6</accession>
<dbReference type="EMBL" id="GL832956">
    <property type="protein sequence ID" value="EGD76255.1"/>
    <property type="molecule type" value="Genomic_DNA"/>
</dbReference>
<protein>
    <recommendedName>
        <fullName evidence="9">DNA-directed RNA polymerase III subunit RPC6</fullName>
    </recommendedName>
</protein>
<dbReference type="Proteomes" id="UP000007799">
    <property type="component" value="Unassembled WGS sequence"/>
</dbReference>
<sequence length="320" mass="35467">MSSAPKRPKLQGVKAKDKAGKAAPAQEGGSVREKILDFLKQQNGEALSGKDIATGVGADIKTVLVEAQALTDEGKIELLTPAVNGKTKILFQLGTELSQRVAKLEPDERAIYSAVEAAGTAGIWNARFKSLIPDRKRLKRVLQQLTRDNLIKEFKPVNNSKKPHYILYDLEPDESVSGGVFYDGDEFDREFINNLRMVILLFLKKRFKEAAKEENPYLRFKHSYITPDEIASKLNASKVIKITLSPADCEKVLSTLVTDRLVIANDPLSSIKAYRFSKLDRHPSALSAVPCGICPVRHNCTLDGVVNPVGCKYLDEWLAF</sequence>
<dbReference type="KEGG" id="sre:PTSG_11665"/>
<dbReference type="Gene3D" id="1.10.10.10">
    <property type="entry name" value="Winged helix-like DNA-binding domain superfamily/Winged helix DNA-binding domain"/>
    <property type="match status" value="1"/>
</dbReference>
<dbReference type="Pfam" id="PF05158">
    <property type="entry name" value="RNA_pol_Rpc34"/>
    <property type="match status" value="1"/>
</dbReference>
<dbReference type="OrthoDB" id="613763at2759"/>
<keyword evidence="5" id="KW-0539">Nucleus</keyword>
<dbReference type="eggNOG" id="KOG3233">
    <property type="taxonomic scope" value="Eukaryota"/>
</dbReference>
<gene>
    <name evidence="7" type="ORF">PTSG_11665</name>
</gene>
<evidence type="ECO:0000256" key="5">
    <source>
        <dbReference type="ARBA" id="ARBA00023242"/>
    </source>
</evidence>
<dbReference type="InterPro" id="IPR036388">
    <property type="entry name" value="WH-like_DNA-bd_sf"/>
</dbReference>
<comment type="similarity">
    <text evidence="2">Belongs to the eukaryotic RPC34/RPC39 RNA polymerase subunit family.</text>
</comment>
<dbReference type="OMA" id="VGTTKKC"/>
<proteinExistence type="inferred from homology"/>
<dbReference type="FunCoup" id="F2TXZ6">
    <property type="interactions" value="1601"/>
</dbReference>
<dbReference type="PANTHER" id="PTHR12780">
    <property type="entry name" value="RNA POLYMERASE III DNA DIRECTED , 39KD SUBUNIT-RELATED"/>
    <property type="match status" value="1"/>
</dbReference>
<dbReference type="STRING" id="946362.F2TXZ6"/>
<name>F2TXZ6_SALR5</name>
<dbReference type="InterPro" id="IPR036390">
    <property type="entry name" value="WH_DNA-bd_sf"/>
</dbReference>
<evidence type="ECO:0000313" key="8">
    <source>
        <dbReference type="Proteomes" id="UP000007799"/>
    </source>
</evidence>
<evidence type="ECO:0000256" key="3">
    <source>
        <dbReference type="ARBA" id="ARBA00022478"/>
    </source>
</evidence>
<keyword evidence="4" id="KW-0804">Transcription</keyword>
<dbReference type="GO" id="GO:0005666">
    <property type="term" value="C:RNA polymerase III complex"/>
    <property type="evidence" value="ECO:0007669"/>
    <property type="project" value="InterPro"/>
</dbReference>
<evidence type="ECO:0000313" key="7">
    <source>
        <dbReference type="EMBL" id="EGD76255.1"/>
    </source>
</evidence>
<organism evidence="8">
    <name type="scientific">Salpingoeca rosetta (strain ATCC 50818 / BSB-021)</name>
    <dbReference type="NCBI Taxonomy" id="946362"/>
    <lineage>
        <taxon>Eukaryota</taxon>
        <taxon>Choanoflagellata</taxon>
        <taxon>Craspedida</taxon>
        <taxon>Salpingoecidae</taxon>
        <taxon>Salpingoeca</taxon>
    </lineage>
</organism>
<evidence type="ECO:0000256" key="6">
    <source>
        <dbReference type="SAM" id="MobiDB-lite"/>
    </source>
</evidence>
<evidence type="ECO:0008006" key="9">
    <source>
        <dbReference type="Google" id="ProtNLM"/>
    </source>
</evidence>
<evidence type="ECO:0000256" key="1">
    <source>
        <dbReference type="ARBA" id="ARBA00004123"/>
    </source>
</evidence>
<dbReference type="GO" id="GO:0006383">
    <property type="term" value="P:transcription by RNA polymerase III"/>
    <property type="evidence" value="ECO:0007669"/>
    <property type="project" value="InterPro"/>
</dbReference>
<dbReference type="InterPro" id="IPR007832">
    <property type="entry name" value="RNA_pol_Rpc34"/>
</dbReference>
<dbReference type="SUPFAM" id="SSF46785">
    <property type="entry name" value="Winged helix' DNA-binding domain"/>
    <property type="match status" value="1"/>
</dbReference>
<dbReference type="GeneID" id="16079024"/>
<dbReference type="AlphaFoldDB" id="F2TXZ6"/>
<evidence type="ECO:0000256" key="2">
    <source>
        <dbReference type="ARBA" id="ARBA00011038"/>
    </source>
</evidence>
<dbReference type="InParanoid" id="F2TXZ6"/>
<keyword evidence="3" id="KW-0240">DNA-directed RNA polymerase</keyword>